<keyword evidence="1" id="KW-0732">Signal</keyword>
<evidence type="ECO:0000313" key="3">
    <source>
        <dbReference type="Proteomes" id="UP000267535"/>
    </source>
</evidence>
<comment type="caution">
    <text evidence="2">The sequence shown here is derived from an EMBL/GenBank/DDBJ whole genome shotgun (WGS) entry which is preliminary data.</text>
</comment>
<feature type="signal peptide" evidence="1">
    <location>
        <begin position="1"/>
        <end position="19"/>
    </location>
</feature>
<dbReference type="Proteomes" id="UP000267535">
    <property type="component" value="Unassembled WGS sequence"/>
</dbReference>
<dbReference type="EMBL" id="RQXV01000001">
    <property type="protein sequence ID" value="RRD01668.1"/>
    <property type="molecule type" value="Genomic_DNA"/>
</dbReference>
<protein>
    <submittedName>
        <fullName evidence="2">Uncharacterized protein</fullName>
    </submittedName>
</protein>
<sequence length="323" mass="37192">MRYFIILIKLFFLSGSLHAGGISESVREALYENGFQAAVNMVDSAENPSLDEIYLSLYLVDGFDAKTSRLDYYIKSDYKQSESYRIGYYIGNFLSLDESQIYDLKSISESNHLAKIVYGVNSYFNSRVSDSDWDIKELQPIILPTYKEEALSVTLSSMLTGAYFYKVYGRGDCESLKRGSPIAYNLYRLYGVQAFSGCDISPEELEHYFLVFPSSDGVERLLSLDEHHIGDAFSFWEENSKYSPYKDFDKPLCLKEYSDNESFKKCFLLSQAVAEYCSLPFWSELDTKQYDGKEVYSIKGWRDSDQYIACKKKNIRDILENGI</sequence>
<dbReference type="AlphaFoldDB" id="A0A3P1SX88"/>
<dbReference type="RefSeq" id="WP_124924741.1">
    <property type="nucleotide sequence ID" value="NZ_BMOH01000001.1"/>
</dbReference>
<reference evidence="2 3" key="1">
    <citation type="submission" date="2018-11" db="EMBL/GenBank/DDBJ databases">
        <title>The draft genome sequence of Amphritea balenae JAMM 1525T.</title>
        <authorList>
            <person name="Fang Z."/>
            <person name="Zhang Y."/>
            <person name="Han X."/>
        </authorList>
    </citation>
    <scope>NUCLEOTIDE SEQUENCE [LARGE SCALE GENOMIC DNA]</scope>
    <source>
        <strain evidence="2 3">JAMM 1525</strain>
    </source>
</reference>
<gene>
    <name evidence="2" type="ORF">EHS89_03685</name>
</gene>
<organism evidence="2 3">
    <name type="scientific">Amphritea balenae</name>
    <dbReference type="NCBI Taxonomy" id="452629"/>
    <lineage>
        <taxon>Bacteria</taxon>
        <taxon>Pseudomonadati</taxon>
        <taxon>Pseudomonadota</taxon>
        <taxon>Gammaproteobacteria</taxon>
        <taxon>Oceanospirillales</taxon>
        <taxon>Oceanospirillaceae</taxon>
        <taxon>Amphritea</taxon>
    </lineage>
</organism>
<name>A0A3P1SX88_9GAMM</name>
<evidence type="ECO:0000256" key="1">
    <source>
        <dbReference type="SAM" id="SignalP"/>
    </source>
</evidence>
<keyword evidence="3" id="KW-1185">Reference proteome</keyword>
<evidence type="ECO:0000313" key="2">
    <source>
        <dbReference type="EMBL" id="RRD01668.1"/>
    </source>
</evidence>
<feature type="chain" id="PRO_5018050887" evidence="1">
    <location>
        <begin position="20"/>
        <end position="323"/>
    </location>
</feature>
<proteinExistence type="predicted"/>
<accession>A0A3P1SX88</accession>